<dbReference type="KEGG" id="psco:LY89DRAFT_688836"/>
<evidence type="ECO:0000259" key="6">
    <source>
        <dbReference type="SMART" id="SM00702"/>
    </source>
</evidence>
<evidence type="ECO:0000313" key="8">
    <source>
        <dbReference type="Proteomes" id="UP000070700"/>
    </source>
</evidence>
<dbReference type="SMART" id="SM00702">
    <property type="entry name" value="P4Hc"/>
    <property type="match status" value="1"/>
</dbReference>
<name>A0A194WVF7_MOLSC</name>
<proteinExistence type="predicted"/>
<dbReference type="GO" id="GO:0005506">
    <property type="term" value="F:iron ion binding"/>
    <property type="evidence" value="ECO:0007669"/>
    <property type="project" value="InterPro"/>
</dbReference>
<dbReference type="GeneID" id="28825515"/>
<dbReference type="PANTHER" id="PTHR10869">
    <property type="entry name" value="PROLYL 4-HYDROXYLASE ALPHA SUBUNIT"/>
    <property type="match status" value="1"/>
</dbReference>
<keyword evidence="4" id="KW-0560">Oxidoreductase</keyword>
<dbReference type="EMBL" id="KQ947426">
    <property type="protein sequence ID" value="KUJ11654.1"/>
    <property type="molecule type" value="Genomic_DNA"/>
</dbReference>
<evidence type="ECO:0000256" key="3">
    <source>
        <dbReference type="ARBA" id="ARBA00022964"/>
    </source>
</evidence>
<evidence type="ECO:0000256" key="1">
    <source>
        <dbReference type="ARBA" id="ARBA00001961"/>
    </source>
</evidence>
<gene>
    <name evidence="7" type="ORF">LY89DRAFT_688836</name>
</gene>
<dbReference type="InParanoid" id="A0A194WVF7"/>
<keyword evidence="2" id="KW-0479">Metal-binding</keyword>
<dbReference type="GO" id="GO:0004656">
    <property type="term" value="F:procollagen-proline 4-dioxygenase activity"/>
    <property type="evidence" value="ECO:0007669"/>
    <property type="project" value="TreeGrafter"/>
</dbReference>
<evidence type="ECO:0000256" key="2">
    <source>
        <dbReference type="ARBA" id="ARBA00022723"/>
    </source>
</evidence>
<dbReference type="GO" id="GO:0031418">
    <property type="term" value="F:L-ascorbic acid binding"/>
    <property type="evidence" value="ECO:0007669"/>
    <property type="project" value="InterPro"/>
</dbReference>
<evidence type="ECO:0000256" key="4">
    <source>
        <dbReference type="ARBA" id="ARBA00023002"/>
    </source>
</evidence>
<dbReference type="AlphaFoldDB" id="A0A194WVF7"/>
<accession>A0A194WVF7</accession>
<keyword evidence="8" id="KW-1185">Reference proteome</keyword>
<keyword evidence="5" id="KW-0408">Iron</keyword>
<evidence type="ECO:0000256" key="5">
    <source>
        <dbReference type="ARBA" id="ARBA00023004"/>
    </source>
</evidence>
<dbReference type="OrthoDB" id="69177at2759"/>
<dbReference type="Pfam" id="PF13640">
    <property type="entry name" value="2OG-FeII_Oxy_3"/>
    <property type="match status" value="1"/>
</dbReference>
<comment type="cofactor">
    <cofactor evidence="1">
        <name>L-ascorbate</name>
        <dbReference type="ChEBI" id="CHEBI:38290"/>
    </cofactor>
</comment>
<sequence>MSEPSTLATLTHLPFPTTDPTHFVHIISNLLSLSECNSIIASHTDLSPSNLTYGTIRTREQFFDRPLANRLWSRISKFYAGTRIQDEDGYWWVAKGLNPDLRLSKYEKDGKFTAHFDYPRSLSLNEQTFLSLNIYLNTVPSSLGGSTRILRHEATKGDYWNGIDGLEVLARIQPVQGCASVFRDTVWHDGDKLLGGEKFLLRSDVVFEREEAFDFDKMYEEEEKRERAEKLVEREKFVEADERAREIDPGNGG</sequence>
<dbReference type="InterPro" id="IPR006620">
    <property type="entry name" value="Pro_4_hyd_alph"/>
</dbReference>
<evidence type="ECO:0000313" key="7">
    <source>
        <dbReference type="EMBL" id="KUJ11654.1"/>
    </source>
</evidence>
<reference evidence="7 8" key="1">
    <citation type="submission" date="2015-10" db="EMBL/GenBank/DDBJ databases">
        <title>Full genome of DAOMC 229536 Phialocephala scopiformis, a fungal endophyte of spruce producing the potent anti-insectan compound rugulosin.</title>
        <authorList>
            <consortium name="DOE Joint Genome Institute"/>
            <person name="Walker A.K."/>
            <person name="Frasz S.L."/>
            <person name="Seifert K.A."/>
            <person name="Miller J.D."/>
            <person name="Mondo S.J."/>
            <person name="Labutti K."/>
            <person name="Lipzen A."/>
            <person name="Dockter R."/>
            <person name="Kennedy M."/>
            <person name="Grigoriev I.V."/>
            <person name="Spatafora J.W."/>
        </authorList>
    </citation>
    <scope>NUCLEOTIDE SEQUENCE [LARGE SCALE GENOMIC DNA]</scope>
    <source>
        <strain evidence="7 8">CBS 120377</strain>
    </source>
</reference>
<dbReference type="InterPro" id="IPR044862">
    <property type="entry name" value="Pro_4_hyd_alph_FE2OG_OXY"/>
</dbReference>
<dbReference type="InterPro" id="IPR045054">
    <property type="entry name" value="P4HA-like"/>
</dbReference>
<organism evidence="7 8">
    <name type="scientific">Mollisia scopiformis</name>
    <name type="common">Conifer needle endophyte fungus</name>
    <name type="synonym">Phialocephala scopiformis</name>
    <dbReference type="NCBI Taxonomy" id="149040"/>
    <lineage>
        <taxon>Eukaryota</taxon>
        <taxon>Fungi</taxon>
        <taxon>Dikarya</taxon>
        <taxon>Ascomycota</taxon>
        <taxon>Pezizomycotina</taxon>
        <taxon>Leotiomycetes</taxon>
        <taxon>Helotiales</taxon>
        <taxon>Mollisiaceae</taxon>
        <taxon>Mollisia</taxon>
    </lineage>
</organism>
<feature type="domain" description="Prolyl 4-hydroxylase alpha subunit" evidence="6">
    <location>
        <begin position="22"/>
        <end position="206"/>
    </location>
</feature>
<dbReference type="Gene3D" id="2.60.120.620">
    <property type="entry name" value="q2cbj1_9rhob like domain"/>
    <property type="match status" value="1"/>
</dbReference>
<protein>
    <recommendedName>
        <fullName evidence="6">Prolyl 4-hydroxylase alpha subunit domain-containing protein</fullName>
    </recommendedName>
</protein>
<dbReference type="GO" id="GO:0005783">
    <property type="term" value="C:endoplasmic reticulum"/>
    <property type="evidence" value="ECO:0007669"/>
    <property type="project" value="TreeGrafter"/>
</dbReference>
<dbReference type="Proteomes" id="UP000070700">
    <property type="component" value="Unassembled WGS sequence"/>
</dbReference>
<keyword evidence="3" id="KW-0223">Dioxygenase</keyword>
<dbReference type="PANTHER" id="PTHR10869:SF236">
    <property type="entry name" value="PROLYL 4-HYDROXYLASE ALPHA SUBUNIT DOMAIN-CONTAINING PROTEIN"/>
    <property type="match status" value="1"/>
</dbReference>
<dbReference type="RefSeq" id="XP_018066009.1">
    <property type="nucleotide sequence ID" value="XM_018215789.1"/>
</dbReference>